<feature type="region of interest" description="Disordered" evidence="2">
    <location>
        <begin position="363"/>
        <end position="407"/>
    </location>
</feature>
<accession>A0A8S3UHA2</accession>
<evidence type="ECO:0000256" key="1">
    <source>
        <dbReference type="PROSITE-ProRule" id="PRU00076"/>
    </source>
</evidence>
<name>A0A8S3UHA2_MYTED</name>
<proteinExistence type="predicted"/>
<feature type="chain" id="PRO_5035874306" description="EGF-like domain-containing protein" evidence="3">
    <location>
        <begin position="25"/>
        <end position="407"/>
    </location>
</feature>
<keyword evidence="6" id="KW-1185">Reference proteome</keyword>
<comment type="caution">
    <text evidence="5">The sequence shown here is derived from an EMBL/GenBank/DDBJ whole genome shotgun (WGS) entry which is preliminary data.</text>
</comment>
<feature type="compositionally biased region" description="Polar residues" evidence="2">
    <location>
        <begin position="363"/>
        <end position="377"/>
    </location>
</feature>
<dbReference type="PROSITE" id="PS00022">
    <property type="entry name" value="EGF_1"/>
    <property type="match status" value="1"/>
</dbReference>
<dbReference type="PROSITE" id="PS01186">
    <property type="entry name" value="EGF_2"/>
    <property type="match status" value="1"/>
</dbReference>
<dbReference type="AlphaFoldDB" id="A0A8S3UHA2"/>
<evidence type="ECO:0000259" key="4">
    <source>
        <dbReference type="PROSITE" id="PS50026"/>
    </source>
</evidence>
<dbReference type="EMBL" id="CAJPWZ010002565">
    <property type="protein sequence ID" value="CAG2240567.1"/>
    <property type="molecule type" value="Genomic_DNA"/>
</dbReference>
<feature type="disulfide bond" evidence="1">
    <location>
        <begin position="144"/>
        <end position="153"/>
    </location>
</feature>
<keyword evidence="3" id="KW-0732">Signal</keyword>
<keyword evidence="1" id="KW-1015">Disulfide bond</keyword>
<dbReference type="OrthoDB" id="5989402at2759"/>
<dbReference type="Proteomes" id="UP000683360">
    <property type="component" value="Unassembled WGS sequence"/>
</dbReference>
<dbReference type="SUPFAM" id="SSF57196">
    <property type="entry name" value="EGF/Laminin"/>
    <property type="match status" value="1"/>
</dbReference>
<dbReference type="InterPro" id="IPR000742">
    <property type="entry name" value="EGF"/>
</dbReference>
<evidence type="ECO:0000256" key="2">
    <source>
        <dbReference type="SAM" id="MobiDB-lite"/>
    </source>
</evidence>
<comment type="caution">
    <text evidence="1">Lacks conserved residue(s) required for the propagation of feature annotation.</text>
</comment>
<evidence type="ECO:0000256" key="3">
    <source>
        <dbReference type="SAM" id="SignalP"/>
    </source>
</evidence>
<reference evidence="5" key="1">
    <citation type="submission" date="2021-03" db="EMBL/GenBank/DDBJ databases">
        <authorList>
            <person name="Bekaert M."/>
        </authorList>
    </citation>
    <scope>NUCLEOTIDE SEQUENCE</scope>
</reference>
<evidence type="ECO:0000313" key="5">
    <source>
        <dbReference type="EMBL" id="CAG2240567.1"/>
    </source>
</evidence>
<dbReference type="CDD" id="cd00054">
    <property type="entry name" value="EGF_CA"/>
    <property type="match status" value="1"/>
</dbReference>
<protein>
    <recommendedName>
        <fullName evidence="4">EGF-like domain-containing protein</fullName>
    </recommendedName>
</protein>
<dbReference type="PROSITE" id="PS50092">
    <property type="entry name" value="TSP1"/>
    <property type="match status" value="1"/>
</dbReference>
<organism evidence="5 6">
    <name type="scientific">Mytilus edulis</name>
    <name type="common">Blue mussel</name>
    <dbReference type="NCBI Taxonomy" id="6550"/>
    <lineage>
        <taxon>Eukaryota</taxon>
        <taxon>Metazoa</taxon>
        <taxon>Spiralia</taxon>
        <taxon>Lophotrochozoa</taxon>
        <taxon>Mollusca</taxon>
        <taxon>Bivalvia</taxon>
        <taxon>Autobranchia</taxon>
        <taxon>Pteriomorphia</taxon>
        <taxon>Mytilida</taxon>
        <taxon>Mytiloidea</taxon>
        <taxon>Mytilidae</taxon>
        <taxon>Mytilinae</taxon>
        <taxon>Mytilus</taxon>
    </lineage>
</organism>
<dbReference type="InterPro" id="IPR000884">
    <property type="entry name" value="TSP1_rpt"/>
</dbReference>
<feature type="signal peptide" evidence="3">
    <location>
        <begin position="1"/>
        <end position="24"/>
    </location>
</feature>
<dbReference type="PROSITE" id="PS50026">
    <property type="entry name" value="EGF_3"/>
    <property type="match status" value="1"/>
</dbReference>
<dbReference type="Gene3D" id="2.10.25.10">
    <property type="entry name" value="Laminin"/>
    <property type="match status" value="1"/>
</dbReference>
<sequence>MTCTVKIVLLNIIAIYILNDCCTACEPRSNVCDIESWSNWSACNSTCGTGVQKREKRMCCQSQSLVTCLSTCNISNSWWQNHAVEFKTCGICKKGGVFDAIRNRCKCPIGFVGNCCNDFNVCGLRPCQHGSKCTTNGQGYSCICTQGYDGFNCQIDTVKTTVKPKTTTIPTMTATSEVTNTETPTTAAPTISVTQTSTLPSTIETSTISVTQTSTLPSTIETSTISVTQTGTLPSTIETSTISVTQTDTLPSTIETSTISVTQTGTLPSTIETSTISVTRTILLLPTNTTQTIDSIQRTASSTISFQTMTATIQAINASKSEITMPSTITINKATTVQNGTSTDATIQSSILPVTTITQNSKIPQTSISTTRTNHTASKPTPIVPSSSIISSTIKPNTKKRTDQHYT</sequence>
<keyword evidence="1" id="KW-0245">EGF-like domain</keyword>
<dbReference type="SMART" id="SM00181">
    <property type="entry name" value="EGF"/>
    <property type="match status" value="1"/>
</dbReference>
<dbReference type="Pfam" id="PF00008">
    <property type="entry name" value="EGF"/>
    <property type="match status" value="1"/>
</dbReference>
<evidence type="ECO:0000313" key="6">
    <source>
        <dbReference type="Proteomes" id="UP000683360"/>
    </source>
</evidence>
<feature type="domain" description="EGF-like" evidence="4">
    <location>
        <begin position="118"/>
        <end position="154"/>
    </location>
</feature>
<feature type="compositionally biased region" description="Low complexity" evidence="2">
    <location>
        <begin position="378"/>
        <end position="396"/>
    </location>
</feature>
<gene>
    <name evidence="5" type="ORF">MEDL_52856</name>
</gene>